<evidence type="ECO:0000256" key="1">
    <source>
        <dbReference type="ARBA" id="ARBA00004167"/>
    </source>
</evidence>
<accession>A0AA46ZSB2</accession>
<protein>
    <submittedName>
        <fullName evidence="6">HlyD family efflux transporter periplasmic adaptor subunit</fullName>
    </submittedName>
</protein>
<dbReference type="PANTHER" id="PTHR30386:SF26">
    <property type="entry name" value="TRANSPORT PROTEIN COMB"/>
    <property type="match status" value="1"/>
</dbReference>
<evidence type="ECO:0000256" key="2">
    <source>
        <dbReference type="ARBA" id="ARBA00022692"/>
    </source>
</evidence>
<dbReference type="PANTHER" id="PTHR30386">
    <property type="entry name" value="MEMBRANE FUSION SUBUNIT OF EMRAB-TOLC MULTIDRUG EFFLUX PUMP"/>
    <property type="match status" value="1"/>
</dbReference>
<dbReference type="EMBL" id="CP110230">
    <property type="protein sequence ID" value="UZD40257.1"/>
    <property type="molecule type" value="Genomic_DNA"/>
</dbReference>
<dbReference type="RefSeq" id="WP_264860104.1">
    <property type="nucleotide sequence ID" value="NZ_CP110230.1"/>
</dbReference>
<gene>
    <name evidence="6" type="ORF">OL231_08735</name>
</gene>
<dbReference type="Proteomes" id="UP001163262">
    <property type="component" value="Chromosome"/>
</dbReference>
<keyword evidence="4 5" id="KW-0472">Membrane</keyword>
<feature type="transmembrane region" description="Helical" evidence="5">
    <location>
        <begin position="31"/>
        <end position="50"/>
    </location>
</feature>
<reference evidence="6" key="1">
    <citation type="submission" date="2022-10" db="EMBL/GenBank/DDBJ databases">
        <title>Complete genome sequence of Capnocytophaga ochracea KCOM 2812 isolated from actinomycosis lesion.</title>
        <authorList>
            <person name="Kook J.-K."/>
            <person name="Park S.-N."/>
            <person name="Lim Y.K."/>
        </authorList>
    </citation>
    <scope>NUCLEOTIDE SEQUENCE</scope>
    <source>
        <strain evidence="6">KCOM 28121</strain>
    </source>
</reference>
<evidence type="ECO:0000313" key="7">
    <source>
        <dbReference type="Proteomes" id="UP001163262"/>
    </source>
</evidence>
<evidence type="ECO:0000256" key="3">
    <source>
        <dbReference type="ARBA" id="ARBA00022989"/>
    </source>
</evidence>
<dbReference type="GO" id="GO:0016020">
    <property type="term" value="C:membrane"/>
    <property type="evidence" value="ECO:0007669"/>
    <property type="project" value="UniProtKB-SubCell"/>
</dbReference>
<sequence length="438" mass="50942">METDTNIYYKHQRTEEVQDIIDRMPHKFGRYTSYIIIFIVVAFFFFGFIVKYPDIIVGKITINSTAKEIKLVANSSGKIHLFSDKFLSDVKENEPIAYIQNTVSYDTIIKIKNSLSDFLTSPQYTDVLKRLPNKITLGELTVSYYDFLSNVEQLYLYETEKLYDVQINNLQHIYQKQLRELHIFQERLAIDENYYIFAKKIHRRDSLLFSSQTVAEADMDKSNMTLLQTKNNITSDKENFASMEKQTKQTTNTIKELTTQKAIKYNDLKTNIITSYNKLMEEINKWEHLYIIKSPIKGKLQTLNFWTENQYVTTGTEVFSVIPTQEKSLGQMLLPTLGAGKVKVGQEVVVKLDDFPYLEYGSVRGTVISISMSKKEEKTTQGEMEVYLVLVQFNEGLKTNYGEYIKTDKATSGTAEIITKDRRLIQRLFDNLKYVIEK</sequence>
<keyword evidence="2 5" id="KW-0812">Transmembrane</keyword>
<comment type="subcellular location">
    <subcellularLocation>
        <location evidence="1">Membrane</location>
        <topology evidence="1">Single-pass membrane protein</topology>
    </subcellularLocation>
</comment>
<name>A0AA46ZSB2_CAPOC</name>
<dbReference type="AlphaFoldDB" id="A0AA46ZSB2"/>
<dbReference type="InterPro" id="IPR050739">
    <property type="entry name" value="MFP"/>
</dbReference>
<evidence type="ECO:0000256" key="5">
    <source>
        <dbReference type="SAM" id="Phobius"/>
    </source>
</evidence>
<organism evidence="6 7">
    <name type="scientific">Capnocytophaga ochracea</name>
    <dbReference type="NCBI Taxonomy" id="1018"/>
    <lineage>
        <taxon>Bacteria</taxon>
        <taxon>Pseudomonadati</taxon>
        <taxon>Bacteroidota</taxon>
        <taxon>Flavobacteriia</taxon>
        <taxon>Flavobacteriales</taxon>
        <taxon>Flavobacteriaceae</taxon>
        <taxon>Capnocytophaga</taxon>
    </lineage>
</organism>
<evidence type="ECO:0000256" key="4">
    <source>
        <dbReference type="ARBA" id="ARBA00023136"/>
    </source>
</evidence>
<evidence type="ECO:0000313" key="6">
    <source>
        <dbReference type="EMBL" id="UZD40257.1"/>
    </source>
</evidence>
<keyword evidence="3 5" id="KW-1133">Transmembrane helix</keyword>
<proteinExistence type="predicted"/>